<organism evidence="2 3">
    <name type="scientific">Longimicrobium terrae</name>
    <dbReference type="NCBI Taxonomy" id="1639882"/>
    <lineage>
        <taxon>Bacteria</taxon>
        <taxon>Pseudomonadati</taxon>
        <taxon>Gemmatimonadota</taxon>
        <taxon>Longimicrobiia</taxon>
        <taxon>Longimicrobiales</taxon>
        <taxon>Longimicrobiaceae</taxon>
        <taxon>Longimicrobium</taxon>
    </lineage>
</organism>
<accession>A0A841GRQ7</accession>
<reference evidence="2 3" key="1">
    <citation type="submission" date="2020-08" db="EMBL/GenBank/DDBJ databases">
        <title>Genomic Encyclopedia of Type Strains, Phase IV (KMG-IV): sequencing the most valuable type-strain genomes for metagenomic binning, comparative biology and taxonomic classification.</title>
        <authorList>
            <person name="Goeker M."/>
        </authorList>
    </citation>
    <scope>NUCLEOTIDE SEQUENCE [LARGE SCALE GENOMIC DNA]</scope>
    <source>
        <strain evidence="2 3">DSM 29007</strain>
    </source>
</reference>
<dbReference type="EMBL" id="JACHIA010000001">
    <property type="protein sequence ID" value="MBB6068969.1"/>
    <property type="molecule type" value="Genomic_DNA"/>
</dbReference>
<keyword evidence="3" id="KW-1185">Reference proteome</keyword>
<comment type="caution">
    <text evidence="2">The sequence shown here is derived from an EMBL/GenBank/DDBJ whole genome shotgun (WGS) entry which is preliminary data.</text>
</comment>
<protein>
    <recommendedName>
        <fullName evidence="4">Lipoprotein</fullName>
    </recommendedName>
</protein>
<sequence length="162" mass="17638">MPRVAPAVVVVLLLAACGGSRPTAQQREERTEARRQACIAEALQARGRVRVARLDTMLAQMPGGGTSPGLRAPHTFAQVYATYADLRAHEAAYVDSAAHSESKEDSTRFVQSAGSFRVNRPAPGSVEENVIRDYQRDLAASRRNPEHPCNRLVDDVAEKAED</sequence>
<dbReference type="AlphaFoldDB" id="A0A841GRQ7"/>
<evidence type="ECO:0008006" key="4">
    <source>
        <dbReference type="Google" id="ProtNLM"/>
    </source>
</evidence>
<feature type="region of interest" description="Disordered" evidence="1">
    <location>
        <begin position="139"/>
        <end position="162"/>
    </location>
</feature>
<dbReference type="RefSeq" id="WP_170031558.1">
    <property type="nucleotide sequence ID" value="NZ_JABDTL010000001.1"/>
</dbReference>
<name>A0A841GRQ7_9BACT</name>
<evidence type="ECO:0000313" key="2">
    <source>
        <dbReference type="EMBL" id="MBB6068969.1"/>
    </source>
</evidence>
<dbReference type="Proteomes" id="UP000582837">
    <property type="component" value="Unassembled WGS sequence"/>
</dbReference>
<dbReference type="PROSITE" id="PS51257">
    <property type="entry name" value="PROKAR_LIPOPROTEIN"/>
    <property type="match status" value="1"/>
</dbReference>
<evidence type="ECO:0000256" key="1">
    <source>
        <dbReference type="SAM" id="MobiDB-lite"/>
    </source>
</evidence>
<proteinExistence type="predicted"/>
<evidence type="ECO:0000313" key="3">
    <source>
        <dbReference type="Proteomes" id="UP000582837"/>
    </source>
</evidence>
<gene>
    <name evidence="2" type="ORF">HNQ61_000580</name>
</gene>